<accession>D1A355</accession>
<keyword evidence="2" id="KW-1133">Transmembrane helix</keyword>
<dbReference type="PANTHER" id="PTHR40763:SF4">
    <property type="entry name" value="DUF1707 DOMAIN-CONTAINING PROTEIN"/>
    <property type="match status" value="1"/>
</dbReference>
<feature type="transmembrane region" description="Helical" evidence="2">
    <location>
        <begin position="122"/>
        <end position="142"/>
    </location>
</feature>
<organism evidence="4 5">
    <name type="scientific">Thermomonospora curvata (strain ATCC 19995 / DSM 43183 / JCM 3096 / KCTC 9072 / NBRC 15933 / NCIMB 10081 / Henssen B9)</name>
    <dbReference type="NCBI Taxonomy" id="471852"/>
    <lineage>
        <taxon>Bacteria</taxon>
        <taxon>Bacillati</taxon>
        <taxon>Actinomycetota</taxon>
        <taxon>Actinomycetes</taxon>
        <taxon>Streptosporangiales</taxon>
        <taxon>Thermomonosporaceae</taxon>
        <taxon>Thermomonospora</taxon>
    </lineage>
</organism>
<name>D1A355_THECD</name>
<feature type="region of interest" description="Disordered" evidence="1">
    <location>
        <begin position="63"/>
        <end position="87"/>
    </location>
</feature>
<dbReference type="KEGG" id="tcu:Tcur_4298"/>
<dbReference type="OrthoDB" id="3748531at2"/>
<proteinExistence type="predicted"/>
<dbReference type="STRING" id="471852.Tcur_4298"/>
<gene>
    <name evidence="4" type="ordered locus">Tcur_4298</name>
</gene>
<dbReference type="Pfam" id="PF08044">
    <property type="entry name" value="DUF1707"/>
    <property type="match status" value="1"/>
</dbReference>
<keyword evidence="2" id="KW-0812">Transmembrane</keyword>
<dbReference type="Proteomes" id="UP000001918">
    <property type="component" value="Chromosome"/>
</dbReference>
<evidence type="ECO:0000256" key="2">
    <source>
        <dbReference type="SAM" id="Phobius"/>
    </source>
</evidence>
<dbReference type="HOGENOM" id="CLU_102484_4_1_11"/>
<dbReference type="eggNOG" id="COG4758">
    <property type="taxonomic scope" value="Bacteria"/>
</dbReference>
<dbReference type="PANTHER" id="PTHR40763">
    <property type="entry name" value="MEMBRANE PROTEIN-RELATED"/>
    <property type="match status" value="1"/>
</dbReference>
<keyword evidence="5" id="KW-1185">Reference proteome</keyword>
<dbReference type="RefSeq" id="WP_012854608.1">
    <property type="nucleotide sequence ID" value="NC_013510.1"/>
</dbReference>
<dbReference type="EMBL" id="CP001738">
    <property type="protein sequence ID" value="ACY99825.1"/>
    <property type="molecule type" value="Genomic_DNA"/>
</dbReference>
<keyword evidence="2" id="KW-0472">Membrane</keyword>
<sequence>MTTPDPRMRASDADRDRVAEALREHCAVGRITVEELQERLEAVYAAKTYGELAGITADLPEEDLQARPAPPAHRSGAAASPREPAGGLSRRGIAAVWAAWAMASGINFTIWLALALTGELVYPWWIWVAGPWGAVLLISTLFGGRRF</sequence>
<reference evidence="4 5" key="1">
    <citation type="journal article" date="2011" name="Stand. Genomic Sci.">
        <title>Complete genome sequence of Thermomonospora curvata type strain (B9).</title>
        <authorList>
            <person name="Chertkov O."/>
            <person name="Sikorski J."/>
            <person name="Nolan M."/>
            <person name="Lapidus A."/>
            <person name="Lucas S."/>
            <person name="Del Rio T.G."/>
            <person name="Tice H."/>
            <person name="Cheng J.F."/>
            <person name="Goodwin L."/>
            <person name="Pitluck S."/>
            <person name="Liolios K."/>
            <person name="Ivanova N."/>
            <person name="Mavromatis K."/>
            <person name="Mikhailova N."/>
            <person name="Ovchinnikova G."/>
            <person name="Pati A."/>
            <person name="Chen A."/>
            <person name="Palaniappan K."/>
            <person name="Djao O.D."/>
            <person name="Land M."/>
            <person name="Hauser L."/>
            <person name="Chang Y.J."/>
            <person name="Jeffries C.D."/>
            <person name="Brettin T."/>
            <person name="Han C."/>
            <person name="Detter J.C."/>
            <person name="Rohde M."/>
            <person name="Goker M."/>
            <person name="Woyke T."/>
            <person name="Bristow J."/>
            <person name="Eisen J.A."/>
            <person name="Markowitz V."/>
            <person name="Hugenholtz P."/>
            <person name="Klenk H.P."/>
            <person name="Kyrpides N.C."/>
        </authorList>
    </citation>
    <scope>NUCLEOTIDE SEQUENCE [LARGE SCALE GENOMIC DNA]</scope>
    <source>
        <strain evidence="5">ATCC 19995 / DSM 43183 / JCM 3096 / KCTC 9072 / NBRC 15933 / NCIMB 10081 / Henssen B9</strain>
    </source>
</reference>
<dbReference type="AlphaFoldDB" id="D1A355"/>
<feature type="transmembrane region" description="Helical" evidence="2">
    <location>
        <begin position="92"/>
        <end position="116"/>
    </location>
</feature>
<evidence type="ECO:0000313" key="4">
    <source>
        <dbReference type="EMBL" id="ACY99825.1"/>
    </source>
</evidence>
<dbReference type="InterPro" id="IPR012551">
    <property type="entry name" value="DUF1707_SHOCT-like"/>
</dbReference>
<evidence type="ECO:0000256" key="1">
    <source>
        <dbReference type="SAM" id="MobiDB-lite"/>
    </source>
</evidence>
<feature type="domain" description="DUF1707" evidence="3">
    <location>
        <begin position="8"/>
        <end position="60"/>
    </location>
</feature>
<protein>
    <recommendedName>
        <fullName evidence="3">DUF1707 domain-containing protein</fullName>
    </recommendedName>
</protein>
<evidence type="ECO:0000259" key="3">
    <source>
        <dbReference type="Pfam" id="PF08044"/>
    </source>
</evidence>
<evidence type="ECO:0000313" key="5">
    <source>
        <dbReference type="Proteomes" id="UP000001918"/>
    </source>
</evidence>